<dbReference type="AlphaFoldDB" id="A0A4Y7STM3"/>
<dbReference type="EMBL" id="QPFP01000065">
    <property type="protein sequence ID" value="TEB24609.1"/>
    <property type="molecule type" value="Genomic_DNA"/>
</dbReference>
<protein>
    <submittedName>
        <fullName evidence="1">Uncharacterized protein</fullName>
    </submittedName>
</protein>
<organism evidence="1 2">
    <name type="scientific">Coprinellus micaceus</name>
    <name type="common">Glistening ink-cap mushroom</name>
    <name type="synonym">Coprinus micaceus</name>
    <dbReference type="NCBI Taxonomy" id="71717"/>
    <lineage>
        <taxon>Eukaryota</taxon>
        <taxon>Fungi</taxon>
        <taxon>Dikarya</taxon>
        <taxon>Basidiomycota</taxon>
        <taxon>Agaricomycotina</taxon>
        <taxon>Agaricomycetes</taxon>
        <taxon>Agaricomycetidae</taxon>
        <taxon>Agaricales</taxon>
        <taxon>Agaricineae</taxon>
        <taxon>Psathyrellaceae</taxon>
        <taxon>Coprinellus</taxon>
    </lineage>
</organism>
<reference evidence="1 2" key="1">
    <citation type="journal article" date="2019" name="Nat. Ecol. Evol.">
        <title>Megaphylogeny resolves global patterns of mushroom evolution.</title>
        <authorList>
            <person name="Varga T."/>
            <person name="Krizsan K."/>
            <person name="Foldi C."/>
            <person name="Dima B."/>
            <person name="Sanchez-Garcia M."/>
            <person name="Sanchez-Ramirez S."/>
            <person name="Szollosi G.J."/>
            <person name="Szarkandi J.G."/>
            <person name="Papp V."/>
            <person name="Albert L."/>
            <person name="Andreopoulos W."/>
            <person name="Angelini C."/>
            <person name="Antonin V."/>
            <person name="Barry K.W."/>
            <person name="Bougher N.L."/>
            <person name="Buchanan P."/>
            <person name="Buyck B."/>
            <person name="Bense V."/>
            <person name="Catcheside P."/>
            <person name="Chovatia M."/>
            <person name="Cooper J."/>
            <person name="Damon W."/>
            <person name="Desjardin D."/>
            <person name="Finy P."/>
            <person name="Geml J."/>
            <person name="Haridas S."/>
            <person name="Hughes K."/>
            <person name="Justo A."/>
            <person name="Karasinski D."/>
            <person name="Kautmanova I."/>
            <person name="Kiss B."/>
            <person name="Kocsube S."/>
            <person name="Kotiranta H."/>
            <person name="LaButti K.M."/>
            <person name="Lechner B.E."/>
            <person name="Liimatainen K."/>
            <person name="Lipzen A."/>
            <person name="Lukacs Z."/>
            <person name="Mihaltcheva S."/>
            <person name="Morgado L.N."/>
            <person name="Niskanen T."/>
            <person name="Noordeloos M.E."/>
            <person name="Ohm R.A."/>
            <person name="Ortiz-Santana B."/>
            <person name="Ovrebo C."/>
            <person name="Racz N."/>
            <person name="Riley R."/>
            <person name="Savchenko A."/>
            <person name="Shiryaev A."/>
            <person name="Soop K."/>
            <person name="Spirin V."/>
            <person name="Szebenyi C."/>
            <person name="Tomsovsky M."/>
            <person name="Tulloss R.E."/>
            <person name="Uehling J."/>
            <person name="Grigoriev I.V."/>
            <person name="Vagvolgyi C."/>
            <person name="Papp T."/>
            <person name="Martin F.M."/>
            <person name="Miettinen O."/>
            <person name="Hibbett D.S."/>
            <person name="Nagy L.G."/>
        </authorList>
    </citation>
    <scope>NUCLEOTIDE SEQUENCE [LARGE SCALE GENOMIC DNA]</scope>
    <source>
        <strain evidence="1 2">FP101781</strain>
    </source>
</reference>
<evidence type="ECO:0000313" key="2">
    <source>
        <dbReference type="Proteomes" id="UP000298030"/>
    </source>
</evidence>
<name>A0A4Y7STM3_COPMI</name>
<gene>
    <name evidence="1" type="ORF">FA13DRAFT_1714608</name>
</gene>
<keyword evidence="2" id="KW-1185">Reference proteome</keyword>
<proteinExistence type="predicted"/>
<sequence length="307" mass="34546">MGQHTPIRGAFPTALDFEESMMLPPIPFRSPPARGRTPDLGGQFFTFPSQGYQPGLVPPPLVRHQPVPLPPSASSELTPINSKSQRLEQGGHMPHTLINAWILRYTSYPQLDTRLNQFQRLDRKTGLVVGICERPVQLEGYEARDLLGAVRLRKPQLVPQHLILFFTARLRKNFFTLRVYTLTKMSDTAQSIAELLDELEPRGFPCPDPVQLEVHHLAKLGRGRYWPEYLEAHLPPPLLPPIQPVLLPSNNTVIAEILSPHHSMAVLGVWNVTARVQDFVRIFENGGYGANGAATWTNQDAYTETYK</sequence>
<comment type="caution">
    <text evidence="1">The sequence shown here is derived from an EMBL/GenBank/DDBJ whole genome shotgun (WGS) entry which is preliminary data.</text>
</comment>
<dbReference type="Proteomes" id="UP000298030">
    <property type="component" value="Unassembled WGS sequence"/>
</dbReference>
<accession>A0A4Y7STM3</accession>
<evidence type="ECO:0000313" key="1">
    <source>
        <dbReference type="EMBL" id="TEB24609.1"/>
    </source>
</evidence>